<dbReference type="PROSITE" id="PS51257">
    <property type="entry name" value="PROKAR_LIPOPROTEIN"/>
    <property type="match status" value="1"/>
</dbReference>
<evidence type="ECO:0000313" key="3">
    <source>
        <dbReference type="EMBL" id="NYD87366.1"/>
    </source>
</evidence>
<comment type="caution">
    <text evidence="3">The sequence shown here is derived from an EMBL/GenBank/DDBJ whole genome shotgun (WGS) entry which is preliminary data.</text>
</comment>
<dbReference type="Proteomes" id="UP000618382">
    <property type="component" value="Unassembled WGS sequence"/>
</dbReference>
<reference evidence="3 4" key="1">
    <citation type="submission" date="2020-07" db="EMBL/GenBank/DDBJ databases">
        <title>Sequencing the genomes of 1000 actinobacteria strains.</title>
        <authorList>
            <person name="Klenk H.-P."/>
        </authorList>
    </citation>
    <scope>NUCLEOTIDE SEQUENCE [LARGE SCALE GENOMIC DNA]</scope>
    <source>
        <strain evidence="3 4">DSM 24482</strain>
    </source>
</reference>
<evidence type="ECO:0000313" key="2">
    <source>
        <dbReference type="EMBL" id="GIG34546.1"/>
    </source>
</evidence>
<dbReference type="Proteomes" id="UP000577956">
    <property type="component" value="Unassembled WGS sequence"/>
</dbReference>
<protein>
    <recommendedName>
        <fullName evidence="6">PknH-like extracellular domain-containing protein</fullName>
    </recommendedName>
</protein>
<feature type="compositionally biased region" description="Gly residues" evidence="1">
    <location>
        <begin position="35"/>
        <end position="44"/>
    </location>
</feature>
<feature type="region of interest" description="Disordered" evidence="1">
    <location>
        <begin position="35"/>
        <end position="79"/>
    </location>
</feature>
<keyword evidence="5" id="KW-1185">Reference proteome</keyword>
<dbReference type="EMBL" id="BONN01000019">
    <property type="protein sequence ID" value="GIG34546.1"/>
    <property type="molecule type" value="Genomic_DNA"/>
</dbReference>
<name>A0A7Y9JYY2_9CELL</name>
<evidence type="ECO:0000256" key="1">
    <source>
        <dbReference type="SAM" id="MobiDB-lite"/>
    </source>
</evidence>
<dbReference type="RefSeq" id="WP_140459716.1">
    <property type="nucleotide sequence ID" value="NZ_BAABFI010000007.1"/>
</dbReference>
<sequence length="255" mass="25555">MAGAGRARARTGGARRVQGGVALAVVVLTGAVAGCGTGTPGGDGTAVTSSATSSASGTPEPTPEETPEESPTPQVPTDVTADVLLPDGSFEYANPGTEPASATSWVLPQDCGEVPLPASATASDGLRYGDGRQESVVGLHQVVVTADAAAATAVADEVAAAFARCAPPTENPGAYAVEDVAVGAQGTGLAWSYYRTGEVRDDDIGTYMVVTRRGNAVTLVGTLSGEPSVAVARTDVTALAQQAWELLCRYDAEGC</sequence>
<evidence type="ECO:0000313" key="4">
    <source>
        <dbReference type="Proteomes" id="UP000577956"/>
    </source>
</evidence>
<accession>A0A7Y9JYY2</accession>
<evidence type="ECO:0000313" key="5">
    <source>
        <dbReference type="Proteomes" id="UP000618382"/>
    </source>
</evidence>
<reference evidence="2 5" key="2">
    <citation type="submission" date="2021-01" db="EMBL/GenBank/DDBJ databases">
        <title>Whole genome shotgun sequence of Cellulomonas oligotrophica NBRC 109435.</title>
        <authorList>
            <person name="Komaki H."/>
            <person name="Tamura T."/>
        </authorList>
    </citation>
    <scope>NUCLEOTIDE SEQUENCE [LARGE SCALE GENOMIC DNA]</scope>
    <source>
        <strain evidence="2 5">NBRC 109435</strain>
    </source>
</reference>
<proteinExistence type="predicted"/>
<feature type="compositionally biased region" description="Low complexity" evidence="1">
    <location>
        <begin position="45"/>
        <end position="59"/>
    </location>
</feature>
<dbReference type="AlphaFoldDB" id="A0A7Y9JYY2"/>
<gene>
    <name evidence="3" type="ORF">BKA21_002915</name>
    <name evidence="2" type="ORF">Col01nite_37050</name>
</gene>
<evidence type="ECO:0008006" key="6">
    <source>
        <dbReference type="Google" id="ProtNLM"/>
    </source>
</evidence>
<dbReference type="EMBL" id="JACCBK010000001">
    <property type="protein sequence ID" value="NYD87366.1"/>
    <property type="molecule type" value="Genomic_DNA"/>
</dbReference>
<organism evidence="3 4">
    <name type="scientific">Cellulomonas oligotrophica</name>
    <dbReference type="NCBI Taxonomy" id="931536"/>
    <lineage>
        <taxon>Bacteria</taxon>
        <taxon>Bacillati</taxon>
        <taxon>Actinomycetota</taxon>
        <taxon>Actinomycetes</taxon>
        <taxon>Micrococcales</taxon>
        <taxon>Cellulomonadaceae</taxon>
        <taxon>Cellulomonas</taxon>
    </lineage>
</organism>